<dbReference type="CDD" id="cd19051">
    <property type="entry name" value="LGIC_TM_cation"/>
    <property type="match status" value="1"/>
</dbReference>
<evidence type="ECO:0000256" key="9">
    <source>
        <dbReference type="ARBA" id="ARBA00023170"/>
    </source>
</evidence>
<dbReference type="SUPFAM" id="SSF90112">
    <property type="entry name" value="Neurotransmitter-gated ion-channel transmembrane pore"/>
    <property type="match status" value="1"/>
</dbReference>
<keyword evidence="3 14" id="KW-0812">Transmembrane</keyword>
<evidence type="ECO:0000313" key="18">
    <source>
        <dbReference type="Proteomes" id="UP000694888"/>
    </source>
</evidence>
<evidence type="ECO:0000256" key="6">
    <source>
        <dbReference type="ARBA" id="ARBA00023065"/>
    </source>
</evidence>
<gene>
    <name evidence="19" type="primary">LOC101855097</name>
</gene>
<keyword evidence="4 14" id="KW-1133">Transmembrane helix</keyword>
<feature type="domain" description="Neurotransmitter-gated ion-channel ligand-binding" evidence="16">
    <location>
        <begin position="87"/>
        <end position="289"/>
    </location>
</feature>
<evidence type="ECO:0000256" key="3">
    <source>
        <dbReference type="ARBA" id="ARBA00022692"/>
    </source>
</evidence>
<evidence type="ECO:0000313" key="19">
    <source>
        <dbReference type="RefSeq" id="XP_035825386.1"/>
    </source>
</evidence>
<feature type="transmembrane region" description="Helical" evidence="14">
    <location>
        <begin position="354"/>
        <end position="374"/>
    </location>
</feature>
<dbReference type="PROSITE" id="PS00236">
    <property type="entry name" value="NEUROTR_ION_CHANNEL"/>
    <property type="match status" value="1"/>
</dbReference>
<feature type="transmembrane region" description="Helical" evidence="14">
    <location>
        <begin position="291"/>
        <end position="313"/>
    </location>
</feature>
<dbReference type="InterPro" id="IPR006201">
    <property type="entry name" value="Neur_channel"/>
</dbReference>
<keyword evidence="10" id="KW-0325">Glycoprotein</keyword>
<evidence type="ECO:0000256" key="13">
    <source>
        <dbReference type="ARBA" id="ARBA00034099"/>
    </source>
</evidence>
<dbReference type="InterPro" id="IPR002394">
    <property type="entry name" value="Nicotinic_acetylcholine_rcpt"/>
</dbReference>
<dbReference type="InterPro" id="IPR036734">
    <property type="entry name" value="Neur_chan_lig-bd_sf"/>
</dbReference>
<evidence type="ECO:0000256" key="1">
    <source>
        <dbReference type="ARBA" id="ARBA00022448"/>
    </source>
</evidence>
<evidence type="ECO:0000256" key="5">
    <source>
        <dbReference type="ARBA" id="ARBA00023018"/>
    </source>
</evidence>
<evidence type="ECO:0000256" key="11">
    <source>
        <dbReference type="ARBA" id="ARBA00023286"/>
    </source>
</evidence>
<dbReference type="Gene3D" id="2.70.170.10">
    <property type="entry name" value="Neurotransmitter-gated ion-channel ligand-binding domain"/>
    <property type="match status" value="1"/>
</dbReference>
<dbReference type="PRINTS" id="PR00254">
    <property type="entry name" value="NICOTINICR"/>
</dbReference>
<dbReference type="Pfam" id="PF02932">
    <property type="entry name" value="Neur_chan_memb"/>
    <property type="match status" value="1"/>
</dbReference>
<keyword evidence="12 14" id="KW-0407">Ion channel</keyword>
<keyword evidence="9" id="KW-0675">Receptor</keyword>
<evidence type="ECO:0000256" key="7">
    <source>
        <dbReference type="ARBA" id="ARBA00023136"/>
    </source>
</evidence>
<evidence type="ECO:0000256" key="10">
    <source>
        <dbReference type="ARBA" id="ARBA00023180"/>
    </source>
</evidence>
<dbReference type="CDD" id="cd18989">
    <property type="entry name" value="LGIC_ECD_cation"/>
    <property type="match status" value="1"/>
</dbReference>
<dbReference type="Pfam" id="PF02931">
    <property type="entry name" value="Neur_chan_LBD"/>
    <property type="match status" value="1"/>
</dbReference>
<dbReference type="InterPro" id="IPR006029">
    <property type="entry name" value="Neurotrans-gated_channel_TM"/>
</dbReference>
<evidence type="ECO:0000256" key="8">
    <source>
        <dbReference type="ARBA" id="ARBA00023157"/>
    </source>
</evidence>
<proteinExistence type="inferred from homology"/>
<evidence type="ECO:0000256" key="14">
    <source>
        <dbReference type="RuleBase" id="RU000687"/>
    </source>
</evidence>
<sequence>MARLMECANKTVSDPMRTVSLFRVTIEAEDSSQHRRPKTPDHCANTPLLLSPSMGRLRLLVPLAAVLLVFCVQRVSSGASKVEVYNLYTFLFSDANYNPSVRPVSDTGTSLLVYMAFALKSLVSVDEKSQTLTTNVDLELSWGDTFLSWDNASYGGIESITVKQKYLWLPDIIVANSVSMRKEMGYDELPVRLTANGELIWSPSILITTSCDIVVTYYPFDSQVCSIEFETAVSKNYEIDLNIDLQTPINKELFSRDGSWILDDFTAENQVDQNDRSNVKFTLLLTRRTTFYVVNIIMPVLFLSLTGSLVFALPADAGEKMGTSITVLLAFAVYLTIVAEYLPSTSLNTSVLALYLTALLGFTALSVVVSVAILRLHHKPDDQQVSQFFASLTHGLQKLTPGTGNSNNSDEVRAAHLGFDKESSENKKTDRNSVVPSPGAWSERLEDVLDPISSRSCSPNLVDENRLTWREVAETIDWFCFLLFSGLIVLTTIGTLSVLVIGAAINKPSI</sequence>
<dbReference type="GeneID" id="101855097"/>
<keyword evidence="2" id="KW-1003">Cell membrane</keyword>
<feature type="domain" description="Neurotransmitter-gated ion-channel transmembrane" evidence="17">
    <location>
        <begin position="296"/>
        <end position="493"/>
    </location>
</feature>
<dbReference type="InterPro" id="IPR018000">
    <property type="entry name" value="Neurotransmitter_ion_chnl_CS"/>
</dbReference>
<comment type="similarity">
    <text evidence="14">Belongs to the ligand-gated ion channel (TC 1.A.9) family.</text>
</comment>
<keyword evidence="5" id="KW-0770">Synapse</keyword>
<evidence type="ECO:0000256" key="2">
    <source>
        <dbReference type="ARBA" id="ARBA00022475"/>
    </source>
</evidence>
<keyword evidence="11" id="KW-1071">Ligand-gated ion channel</keyword>
<accession>A0ABM1VSJ4</accession>
<evidence type="ECO:0000259" key="17">
    <source>
        <dbReference type="Pfam" id="PF02932"/>
    </source>
</evidence>
<name>A0ABM1VSJ4_APLCA</name>
<dbReference type="PANTHER" id="PTHR18945">
    <property type="entry name" value="NEUROTRANSMITTER GATED ION CHANNEL"/>
    <property type="match status" value="1"/>
</dbReference>
<keyword evidence="7 14" id="KW-0472">Membrane</keyword>
<dbReference type="Gene3D" id="1.20.58.390">
    <property type="entry name" value="Neurotransmitter-gated ion-channel transmembrane domain"/>
    <property type="match status" value="1"/>
</dbReference>
<keyword evidence="6 14" id="KW-0406">Ion transport</keyword>
<keyword evidence="18" id="KW-1185">Reference proteome</keyword>
<comment type="subcellular location">
    <subcellularLocation>
        <location evidence="13">Synaptic cell membrane</location>
        <topology evidence="13">Multi-pass membrane protein</topology>
    </subcellularLocation>
</comment>
<dbReference type="Proteomes" id="UP000694888">
    <property type="component" value="Unplaced"/>
</dbReference>
<dbReference type="InterPro" id="IPR038050">
    <property type="entry name" value="Neuro_actylchol_rec"/>
</dbReference>
<dbReference type="InterPro" id="IPR006202">
    <property type="entry name" value="Neur_chan_lig-bd"/>
</dbReference>
<keyword evidence="8" id="KW-1015">Disulfide bond</keyword>
<dbReference type="InterPro" id="IPR036719">
    <property type="entry name" value="Neuro-gated_channel_TM_sf"/>
</dbReference>
<dbReference type="PRINTS" id="PR00252">
    <property type="entry name" value="NRIONCHANNEL"/>
</dbReference>
<feature type="transmembrane region" description="Helical" evidence="14">
    <location>
        <begin position="325"/>
        <end position="342"/>
    </location>
</feature>
<feature type="transmembrane region" description="Helical" evidence="14">
    <location>
        <begin position="478"/>
        <end position="505"/>
    </location>
</feature>
<dbReference type="RefSeq" id="XP_035825386.1">
    <property type="nucleotide sequence ID" value="XM_035969493.1"/>
</dbReference>
<organism evidence="18 19">
    <name type="scientific">Aplysia californica</name>
    <name type="common">California sea hare</name>
    <dbReference type="NCBI Taxonomy" id="6500"/>
    <lineage>
        <taxon>Eukaryota</taxon>
        <taxon>Metazoa</taxon>
        <taxon>Spiralia</taxon>
        <taxon>Lophotrochozoa</taxon>
        <taxon>Mollusca</taxon>
        <taxon>Gastropoda</taxon>
        <taxon>Heterobranchia</taxon>
        <taxon>Euthyneura</taxon>
        <taxon>Tectipleura</taxon>
        <taxon>Aplysiida</taxon>
        <taxon>Aplysioidea</taxon>
        <taxon>Aplysiidae</taxon>
        <taxon>Aplysia</taxon>
    </lineage>
</organism>
<feature type="compositionally biased region" description="Basic and acidic residues" evidence="15">
    <location>
        <begin position="418"/>
        <end position="431"/>
    </location>
</feature>
<evidence type="ECO:0000256" key="15">
    <source>
        <dbReference type="SAM" id="MobiDB-lite"/>
    </source>
</evidence>
<dbReference type="SUPFAM" id="SSF63712">
    <property type="entry name" value="Nicotinic receptor ligand binding domain-like"/>
    <property type="match status" value="1"/>
</dbReference>
<protein>
    <submittedName>
        <fullName evidence="19">Acetylcholine receptor subunit delta-like</fullName>
    </submittedName>
</protein>
<evidence type="ECO:0000256" key="4">
    <source>
        <dbReference type="ARBA" id="ARBA00022989"/>
    </source>
</evidence>
<keyword evidence="1 14" id="KW-0813">Transport</keyword>
<evidence type="ECO:0000256" key="12">
    <source>
        <dbReference type="ARBA" id="ARBA00023303"/>
    </source>
</evidence>
<feature type="region of interest" description="Disordered" evidence="15">
    <location>
        <begin position="418"/>
        <end position="439"/>
    </location>
</feature>
<reference evidence="19" key="1">
    <citation type="submission" date="2025-08" db="UniProtKB">
        <authorList>
            <consortium name="RefSeq"/>
        </authorList>
    </citation>
    <scope>IDENTIFICATION</scope>
</reference>
<evidence type="ECO:0000259" key="16">
    <source>
        <dbReference type="Pfam" id="PF02931"/>
    </source>
</evidence>